<dbReference type="Gene3D" id="3.40.525.10">
    <property type="entry name" value="CRAL-TRIO lipid binding domain"/>
    <property type="match status" value="1"/>
</dbReference>
<feature type="compositionally biased region" description="Low complexity" evidence="4">
    <location>
        <begin position="1"/>
        <end position="15"/>
    </location>
</feature>
<dbReference type="PANTHER" id="PTHR45932">
    <property type="entry name" value="PATELLIN-1"/>
    <property type="match status" value="1"/>
</dbReference>
<dbReference type="Pfam" id="PF03765">
    <property type="entry name" value="CRAL_TRIO_N"/>
    <property type="match status" value="1"/>
</dbReference>
<dbReference type="InterPro" id="IPR011074">
    <property type="entry name" value="CRAL/TRIO_N_dom"/>
</dbReference>
<comment type="caution">
    <text evidence="6">The sequence shown here is derived from an EMBL/GenBank/DDBJ whole genome shotgun (WGS) entry which is preliminary data.</text>
</comment>
<proteinExistence type="predicted"/>
<feature type="region of interest" description="Disordered" evidence="4">
    <location>
        <begin position="1"/>
        <end position="20"/>
    </location>
</feature>
<feature type="domain" description="CRAL-TRIO" evidence="5">
    <location>
        <begin position="111"/>
        <end position="284"/>
    </location>
</feature>
<feature type="compositionally biased region" description="Basic and acidic residues" evidence="4">
    <location>
        <begin position="305"/>
        <end position="314"/>
    </location>
</feature>
<dbReference type="SUPFAM" id="SSF52087">
    <property type="entry name" value="CRAL/TRIO domain"/>
    <property type="match status" value="1"/>
</dbReference>
<dbReference type="InterPro" id="IPR044834">
    <property type="entry name" value="PATL"/>
</dbReference>
<dbReference type="PANTHER" id="PTHR45932:SF17">
    <property type="entry name" value="CELLULAR RETINALDEHYDE-BINDING_TRIPLE FUNCTION DOMAIN-CONTAINING PROTEIN"/>
    <property type="match status" value="1"/>
</dbReference>
<feature type="compositionally biased region" description="Low complexity" evidence="4">
    <location>
        <begin position="418"/>
        <end position="433"/>
    </location>
</feature>
<reference evidence="6" key="1">
    <citation type="submission" date="2022-07" db="EMBL/GenBank/DDBJ databases">
        <title>Phylogenomic reconstructions and comparative analyses of Kickxellomycotina fungi.</title>
        <authorList>
            <person name="Reynolds N.K."/>
            <person name="Stajich J.E."/>
            <person name="Barry K."/>
            <person name="Grigoriev I.V."/>
            <person name="Crous P."/>
            <person name="Smith M.E."/>
        </authorList>
    </citation>
    <scope>NUCLEOTIDE SEQUENCE</scope>
    <source>
        <strain evidence="6">NRRL 3115</strain>
    </source>
</reference>
<evidence type="ECO:0000259" key="5">
    <source>
        <dbReference type="PROSITE" id="PS50191"/>
    </source>
</evidence>
<feature type="region of interest" description="Disordered" evidence="4">
    <location>
        <begin position="274"/>
        <end position="457"/>
    </location>
</feature>
<protein>
    <submittedName>
        <fullName evidence="6">Non-classical phosphatidylinositol transfer protein (PITP)</fullName>
    </submittedName>
</protein>
<dbReference type="GO" id="GO:0016020">
    <property type="term" value="C:membrane"/>
    <property type="evidence" value="ECO:0007669"/>
    <property type="project" value="UniProtKB-SubCell"/>
</dbReference>
<evidence type="ECO:0000256" key="4">
    <source>
        <dbReference type="SAM" id="MobiDB-lite"/>
    </source>
</evidence>
<sequence length="457" mass="49020">MDADMSARAAEAAPAQSVGRAQRFTESEKELLAKFRQQLPEIVQSAEEVADEPVSATLWGVPLLPGTGSAEQHDLRVDVVLLKFLKARRNSLDQASEMLRNTLVWRAEFHVDEVLGEEFPKDVFGAVGYIYGRDREGRPVTYNFYGGLDNKTVFGDLDRFLRWRVQLHERGMRMLDFVDTADMVQVHDYERVGLFSYDKFARAASKATVQLMSDNYPETLATKVFANVPAWGETIFNAINRWLSDDTRKKFVVVGAANAGAVLGERIGAENLPAKFSGKSEQPAAKSGEEGADVPPTATTAADDAPTKTEKAHGSDSPPDPQPAHMNAAESLPAPTAGGDANQIEEGAKDKVAEPAPAPAQVTEAPEEAPEHNGGAITAVAAAAAEDDEPTAGMRIDDKTAAAESDAMEVEEKIEEQAAAVTAPEAATVPEAATMSEPAAKVPEPTSSTNNNAQHHT</sequence>
<feature type="compositionally biased region" description="Low complexity" evidence="4">
    <location>
        <begin position="293"/>
        <end position="304"/>
    </location>
</feature>
<evidence type="ECO:0000256" key="2">
    <source>
        <dbReference type="ARBA" id="ARBA00022448"/>
    </source>
</evidence>
<organism evidence="6 7">
    <name type="scientific">Coemansia spiralis</name>
    <dbReference type="NCBI Taxonomy" id="417178"/>
    <lineage>
        <taxon>Eukaryota</taxon>
        <taxon>Fungi</taxon>
        <taxon>Fungi incertae sedis</taxon>
        <taxon>Zoopagomycota</taxon>
        <taxon>Kickxellomycotina</taxon>
        <taxon>Kickxellomycetes</taxon>
        <taxon>Kickxellales</taxon>
        <taxon>Kickxellaceae</taxon>
        <taxon>Coemansia</taxon>
    </lineage>
</organism>
<dbReference type="InterPro" id="IPR036865">
    <property type="entry name" value="CRAL-TRIO_dom_sf"/>
</dbReference>
<evidence type="ECO:0000256" key="3">
    <source>
        <dbReference type="ARBA" id="ARBA00023136"/>
    </source>
</evidence>
<keyword evidence="2" id="KW-0813">Transport</keyword>
<evidence type="ECO:0000313" key="6">
    <source>
        <dbReference type="EMBL" id="KAJ2680126.1"/>
    </source>
</evidence>
<dbReference type="CDD" id="cd00170">
    <property type="entry name" value="SEC14"/>
    <property type="match status" value="1"/>
</dbReference>
<dbReference type="PROSITE" id="PS50191">
    <property type="entry name" value="CRAL_TRIO"/>
    <property type="match status" value="1"/>
</dbReference>
<dbReference type="AlphaFoldDB" id="A0A9W8GD76"/>
<evidence type="ECO:0000313" key="7">
    <source>
        <dbReference type="Proteomes" id="UP001151518"/>
    </source>
</evidence>
<accession>A0A9W8GD76</accession>
<dbReference type="InterPro" id="IPR001251">
    <property type="entry name" value="CRAL-TRIO_dom"/>
</dbReference>
<keyword evidence="3" id="KW-0472">Membrane</keyword>
<name>A0A9W8GD76_9FUNG</name>
<dbReference type="OrthoDB" id="75724at2759"/>
<dbReference type="SMART" id="SM00516">
    <property type="entry name" value="SEC14"/>
    <property type="match status" value="1"/>
</dbReference>
<comment type="subcellular location">
    <subcellularLocation>
        <location evidence="1">Membrane</location>
    </subcellularLocation>
</comment>
<gene>
    <name evidence="6" type="primary">SFH5</name>
    <name evidence="6" type="ORF">GGI25_001017</name>
</gene>
<dbReference type="InterPro" id="IPR036273">
    <property type="entry name" value="CRAL/TRIO_N_dom_sf"/>
</dbReference>
<dbReference type="Proteomes" id="UP001151518">
    <property type="component" value="Unassembled WGS sequence"/>
</dbReference>
<feature type="compositionally biased region" description="Polar residues" evidence="4">
    <location>
        <begin position="445"/>
        <end position="457"/>
    </location>
</feature>
<dbReference type="SUPFAM" id="SSF46938">
    <property type="entry name" value="CRAL/TRIO N-terminal domain"/>
    <property type="match status" value="1"/>
</dbReference>
<evidence type="ECO:0000256" key="1">
    <source>
        <dbReference type="ARBA" id="ARBA00004370"/>
    </source>
</evidence>
<dbReference type="Pfam" id="PF00650">
    <property type="entry name" value="CRAL_TRIO"/>
    <property type="match status" value="1"/>
</dbReference>
<dbReference type="EMBL" id="JANBTW010000007">
    <property type="protein sequence ID" value="KAJ2680126.1"/>
    <property type="molecule type" value="Genomic_DNA"/>
</dbReference>
<dbReference type="GO" id="GO:0008289">
    <property type="term" value="F:lipid binding"/>
    <property type="evidence" value="ECO:0007669"/>
    <property type="project" value="InterPro"/>
</dbReference>